<organism evidence="2 3">
    <name type="scientific">Halorubellus litoreus</name>
    <dbReference type="NCBI Taxonomy" id="755308"/>
    <lineage>
        <taxon>Archaea</taxon>
        <taxon>Methanobacteriati</taxon>
        <taxon>Methanobacteriota</taxon>
        <taxon>Stenosarchaea group</taxon>
        <taxon>Halobacteria</taxon>
        <taxon>Halobacteriales</taxon>
        <taxon>Halorubellaceae</taxon>
        <taxon>Halorubellus</taxon>
    </lineage>
</organism>
<keyword evidence="1" id="KW-0812">Transmembrane</keyword>
<protein>
    <submittedName>
        <fullName evidence="2">Uncharacterized protein</fullName>
    </submittedName>
</protein>
<dbReference type="AlphaFoldDB" id="A0ABD5VHN1"/>
<feature type="transmembrane region" description="Helical" evidence="1">
    <location>
        <begin position="89"/>
        <end position="108"/>
    </location>
</feature>
<dbReference type="EMBL" id="JBHSXN010000002">
    <property type="protein sequence ID" value="MFC6953983.1"/>
    <property type="molecule type" value="Genomic_DNA"/>
</dbReference>
<keyword evidence="3" id="KW-1185">Reference proteome</keyword>
<dbReference type="Proteomes" id="UP001596395">
    <property type="component" value="Unassembled WGS sequence"/>
</dbReference>
<accession>A0ABD5VHN1</accession>
<evidence type="ECO:0000313" key="2">
    <source>
        <dbReference type="EMBL" id="MFC6953983.1"/>
    </source>
</evidence>
<keyword evidence="1" id="KW-0472">Membrane</keyword>
<feature type="transmembrane region" description="Helical" evidence="1">
    <location>
        <begin position="66"/>
        <end position="83"/>
    </location>
</feature>
<sequence length="153" mass="16177">MRALPDDANVLARTRAAYAGDFGELVVTPDRILFEHDDANGFVHLDTDAVTAVSHASDPASRVDDYVGFGSLAGAGALAAFAFANPIAFIPAVIGTLAALYVAGKAFLSAPQQLRIDADGTTYPFDYVPVDTAHDVRATIHDQRETTDEDPAQ</sequence>
<comment type="caution">
    <text evidence="2">The sequence shown here is derived from an EMBL/GenBank/DDBJ whole genome shotgun (WGS) entry which is preliminary data.</text>
</comment>
<reference evidence="2 3" key="1">
    <citation type="journal article" date="2019" name="Int. J. Syst. Evol. Microbiol.">
        <title>The Global Catalogue of Microorganisms (GCM) 10K type strain sequencing project: providing services to taxonomists for standard genome sequencing and annotation.</title>
        <authorList>
            <consortium name="The Broad Institute Genomics Platform"/>
            <consortium name="The Broad Institute Genome Sequencing Center for Infectious Disease"/>
            <person name="Wu L."/>
            <person name="Ma J."/>
        </authorList>
    </citation>
    <scope>NUCLEOTIDE SEQUENCE [LARGE SCALE GENOMIC DNA]</scope>
    <source>
        <strain evidence="2 3">GX26</strain>
    </source>
</reference>
<name>A0ABD5VHN1_9EURY</name>
<proteinExistence type="predicted"/>
<gene>
    <name evidence="2" type="ORF">ACFQGB_14015</name>
</gene>
<keyword evidence="1" id="KW-1133">Transmembrane helix</keyword>
<evidence type="ECO:0000256" key="1">
    <source>
        <dbReference type="SAM" id="Phobius"/>
    </source>
</evidence>
<evidence type="ECO:0000313" key="3">
    <source>
        <dbReference type="Proteomes" id="UP001596395"/>
    </source>
</evidence>
<dbReference type="RefSeq" id="WP_336350928.1">
    <property type="nucleotide sequence ID" value="NZ_JAZAQL010000002.1"/>
</dbReference>